<sequence length="95" mass="11352">MYPVHNANVSRYVECIKRYVSRAQRYVSHYVECIKPNVSRAQRYVSRYVECIKPNVSRAQRYNKDITQFSLFSLKCYPALRVTFLAHFTGYIYIL</sequence>
<dbReference type="Proteomes" id="UP000824120">
    <property type="component" value="Chromosome 8"/>
</dbReference>
<gene>
    <name evidence="1" type="ORF">H5410_042569</name>
</gene>
<accession>A0A9J5XWR1</accession>
<name>A0A9J5XWR1_SOLCO</name>
<keyword evidence="2" id="KW-1185">Reference proteome</keyword>
<reference evidence="1 2" key="1">
    <citation type="submission" date="2020-09" db="EMBL/GenBank/DDBJ databases">
        <title>De no assembly of potato wild relative species, Solanum commersonii.</title>
        <authorList>
            <person name="Cho K."/>
        </authorList>
    </citation>
    <scope>NUCLEOTIDE SEQUENCE [LARGE SCALE GENOMIC DNA]</scope>
    <source>
        <strain evidence="1">LZ3.2</strain>
        <tissue evidence="1">Leaf</tissue>
    </source>
</reference>
<evidence type="ECO:0000313" key="1">
    <source>
        <dbReference type="EMBL" id="KAG5592055.1"/>
    </source>
</evidence>
<organism evidence="1 2">
    <name type="scientific">Solanum commersonii</name>
    <name type="common">Commerson's wild potato</name>
    <name type="synonym">Commerson's nightshade</name>
    <dbReference type="NCBI Taxonomy" id="4109"/>
    <lineage>
        <taxon>Eukaryota</taxon>
        <taxon>Viridiplantae</taxon>
        <taxon>Streptophyta</taxon>
        <taxon>Embryophyta</taxon>
        <taxon>Tracheophyta</taxon>
        <taxon>Spermatophyta</taxon>
        <taxon>Magnoliopsida</taxon>
        <taxon>eudicotyledons</taxon>
        <taxon>Gunneridae</taxon>
        <taxon>Pentapetalae</taxon>
        <taxon>asterids</taxon>
        <taxon>lamiids</taxon>
        <taxon>Solanales</taxon>
        <taxon>Solanaceae</taxon>
        <taxon>Solanoideae</taxon>
        <taxon>Solaneae</taxon>
        <taxon>Solanum</taxon>
    </lineage>
</organism>
<proteinExistence type="predicted"/>
<comment type="caution">
    <text evidence="1">The sequence shown here is derived from an EMBL/GenBank/DDBJ whole genome shotgun (WGS) entry which is preliminary data.</text>
</comment>
<dbReference type="AlphaFoldDB" id="A0A9J5XWR1"/>
<evidence type="ECO:0000313" key="2">
    <source>
        <dbReference type="Proteomes" id="UP000824120"/>
    </source>
</evidence>
<dbReference type="EMBL" id="JACXVP010000008">
    <property type="protein sequence ID" value="KAG5592055.1"/>
    <property type="molecule type" value="Genomic_DNA"/>
</dbReference>
<protein>
    <submittedName>
        <fullName evidence="1">Uncharacterized protein</fullName>
    </submittedName>
</protein>